<accession>A0A9D6A7V2</accession>
<reference evidence="1" key="1">
    <citation type="submission" date="2020-04" db="EMBL/GenBank/DDBJ databases">
        <title>Deep metagenomics examines the oral microbiome during advanced dental caries in children, revealing novel taxa and co-occurrences with host molecules.</title>
        <authorList>
            <person name="Baker J.L."/>
            <person name="Morton J.T."/>
            <person name="Dinis M."/>
            <person name="Alvarez R."/>
            <person name="Tran N.C."/>
            <person name="Knight R."/>
            <person name="Edlund A."/>
        </authorList>
    </citation>
    <scope>NUCLEOTIDE SEQUENCE</scope>
    <source>
        <strain evidence="1">JCVI_32_bin.50</strain>
    </source>
</reference>
<proteinExistence type="predicted"/>
<dbReference type="EMBL" id="JABZTM010000068">
    <property type="protein sequence ID" value="MBF1447108.1"/>
    <property type="molecule type" value="Genomic_DNA"/>
</dbReference>
<dbReference type="Proteomes" id="UP000787419">
    <property type="component" value="Unassembled WGS sequence"/>
</dbReference>
<dbReference type="AlphaFoldDB" id="A0A9D6A7V2"/>
<organism evidence="1 2">
    <name type="scientific">Prevotella nigrescens</name>
    <dbReference type="NCBI Taxonomy" id="28133"/>
    <lineage>
        <taxon>Bacteria</taxon>
        <taxon>Pseudomonadati</taxon>
        <taxon>Bacteroidota</taxon>
        <taxon>Bacteroidia</taxon>
        <taxon>Bacteroidales</taxon>
        <taxon>Prevotellaceae</taxon>
        <taxon>Prevotella</taxon>
    </lineage>
</organism>
<evidence type="ECO:0000313" key="2">
    <source>
        <dbReference type="Proteomes" id="UP000787419"/>
    </source>
</evidence>
<evidence type="ECO:0000313" key="1">
    <source>
        <dbReference type="EMBL" id="MBF1447108.1"/>
    </source>
</evidence>
<gene>
    <name evidence="1" type="ORF">HXN55_06990</name>
</gene>
<sequence length="64" mass="7028">MNFPLHSLALSLQQKKKDGAGKRKCEPMMRIAPFLILPDTSLLFPTALRGARTPLPLPAETGKN</sequence>
<dbReference type="RefSeq" id="WP_278490403.1">
    <property type="nucleotide sequence ID" value="NZ_JABZTM010000068.1"/>
</dbReference>
<protein>
    <submittedName>
        <fullName evidence="1">Uncharacterized protein</fullName>
    </submittedName>
</protein>
<comment type="caution">
    <text evidence="1">The sequence shown here is derived from an EMBL/GenBank/DDBJ whole genome shotgun (WGS) entry which is preliminary data.</text>
</comment>
<name>A0A9D6A7V2_9BACT</name>